<dbReference type="Pfam" id="PF04299">
    <property type="entry name" value="FMN_bind_2"/>
    <property type="match status" value="1"/>
</dbReference>
<protein>
    <submittedName>
        <fullName evidence="1">FMN-binding negative transcriptional regulator</fullName>
    </submittedName>
</protein>
<gene>
    <name evidence="1" type="ORF">GCM10022247_51160</name>
</gene>
<keyword evidence="2" id="KW-1185">Reference proteome</keyword>
<dbReference type="SUPFAM" id="SSF50475">
    <property type="entry name" value="FMN-binding split barrel"/>
    <property type="match status" value="1"/>
</dbReference>
<comment type="caution">
    <text evidence="1">The sequence shown here is derived from an EMBL/GenBank/DDBJ whole genome shotgun (WGS) entry which is preliminary data.</text>
</comment>
<organism evidence="1 2">
    <name type="scientific">Allokutzneria multivorans</name>
    <dbReference type="NCBI Taxonomy" id="1142134"/>
    <lineage>
        <taxon>Bacteria</taxon>
        <taxon>Bacillati</taxon>
        <taxon>Actinomycetota</taxon>
        <taxon>Actinomycetes</taxon>
        <taxon>Pseudonocardiales</taxon>
        <taxon>Pseudonocardiaceae</taxon>
        <taxon>Allokutzneria</taxon>
    </lineage>
</organism>
<name>A0ABP7T471_9PSEU</name>
<sequence>MLIHPWDAPTDDDHWRAWLRAGYDFGQLIAPGRDREFPVVVPTHFVLDGDEVLVHLARPNPVWEALAENPRVMLVVVGDYAYVRSSWNGPGAVPTSYYAAVQLECSARVVDDASEKAELLNRQLSHFEPGSGRRPVSAVEGPDRRLLPGIRGLVLSITGVRAKFKFGGNKDLAHRSRVAGYLPAAVAARVLGSGVGSA</sequence>
<proteinExistence type="predicted"/>
<accession>A0ABP7T471</accession>
<dbReference type="Proteomes" id="UP001501747">
    <property type="component" value="Unassembled WGS sequence"/>
</dbReference>
<evidence type="ECO:0000313" key="2">
    <source>
        <dbReference type="Proteomes" id="UP001501747"/>
    </source>
</evidence>
<dbReference type="PANTHER" id="PTHR35802:SF1">
    <property type="entry name" value="PROTEASE SYNTHASE AND SPORULATION PROTEIN PAI 2"/>
    <property type="match status" value="1"/>
</dbReference>
<dbReference type="InterPro" id="IPR007396">
    <property type="entry name" value="TR_PAI2-type"/>
</dbReference>
<dbReference type="EMBL" id="BAABAL010000018">
    <property type="protein sequence ID" value="GAA4020830.1"/>
    <property type="molecule type" value="Genomic_DNA"/>
</dbReference>
<reference evidence="2" key="1">
    <citation type="journal article" date="2019" name="Int. J. Syst. Evol. Microbiol.">
        <title>The Global Catalogue of Microorganisms (GCM) 10K type strain sequencing project: providing services to taxonomists for standard genome sequencing and annotation.</title>
        <authorList>
            <consortium name="The Broad Institute Genomics Platform"/>
            <consortium name="The Broad Institute Genome Sequencing Center for Infectious Disease"/>
            <person name="Wu L."/>
            <person name="Ma J."/>
        </authorList>
    </citation>
    <scope>NUCLEOTIDE SEQUENCE [LARGE SCALE GENOMIC DNA]</scope>
    <source>
        <strain evidence="2">JCM 17342</strain>
    </source>
</reference>
<dbReference type="Gene3D" id="2.30.110.10">
    <property type="entry name" value="Electron Transport, Fmn-binding Protein, Chain A"/>
    <property type="match status" value="1"/>
</dbReference>
<dbReference type="InterPro" id="IPR012349">
    <property type="entry name" value="Split_barrel_FMN-bd"/>
</dbReference>
<dbReference type="RefSeq" id="WP_344879542.1">
    <property type="nucleotide sequence ID" value="NZ_BAABAL010000018.1"/>
</dbReference>
<evidence type="ECO:0000313" key="1">
    <source>
        <dbReference type="EMBL" id="GAA4020830.1"/>
    </source>
</evidence>
<dbReference type="PANTHER" id="PTHR35802">
    <property type="entry name" value="PROTEASE SYNTHASE AND SPORULATION PROTEIN PAI 2"/>
    <property type="match status" value="1"/>
</dbReference>